<dbReference type="InterPro" id="IPR022653">
    <property type="entry name" value="De-COase2_pyr-phos_BS"/>
</dbReference>
<evidence type="ECO:0000256" key="14">
    <source>
        <dbReference type="PIRSR" id="PIRSR001336-50"/>
    </source>
</evidence>
<evidence type="ECO:0000256" key="2">
    <source>
        <dbReference type="ARBA" id="ARBA00001946"/>
    </source>
</evidence>
<evidence type="ECO:0000256" key="4">
    <source>
        <dbReference type="ARBA" id="ARBA00008357"/>
    </source>
</evidence>
<dbReference type="EMBL" id="JACXWD010000008">
    <property type="protein sequence ID" value="MBD3867327.1"/>
    <property type="molecule type" value="Genomic_DNA"/>
</dbReference>
<evidence type="ECO:0000313" key="18">
    <source>
        <dbReference type="EMBL" id="MBD3867327.1"/>
    </source>
</evidence>
<dbReference type="InterPro" id="IPR040634">
    <property type="entry name" value="Arg_decarb_HB"/>
</dbReference>
<dbReference type="PRINTS" id="PR01179">
    <property type="entry name" value="ODADCRBXLASE"/>
</dbReference>
<evidence type="ECO:0000256" key="8">
    <source>
        <dbReference type="ARBA" id="ARBA00022842"/>
    </source>
</evidence>
<dbReference type="InterPro" id="IPR000183">
    <property type="entry name" value="Orn/DAP/Arg_de-COase"/>
</dbReference>
<evidence type="ECO:0000256" key="7">
    <source>
        <dbReference type="ARBA" id="ARBA00022793"/>
    </source>
</evidence>
<protein>
    <recommendedName>
        <fullName evidence="5 13">Arginine decarboxylase</fullName>
        <ecNumber evidence="5 13">4.1.1.19</ecNumber>
    </recommendedName>
</protein>
<keyword evidence="6" id="KW-0479">Metal-binding</keyword>
<evidence type="ECO:0000259" key="17">
    <source>
        <dbReference type="Pfam" id="PF17810"/>
    </source>
</evidence>
<feature type="modified residue" description="N6-(pyridoxal phosphate)lysine" evidence="14">
    <location>
        <position position="108"/>
    </location>
</feature>
<dbReference type="AlphaFoldDB" id="A0A8J6XRQ0"/>
<comment type="cofactor">
    <cofactor evidence="1 14">
        <name>pyridoxal 5'-phosphate</name>
        <dbReference type="ChEBI" id="CHEBI:597326"/>
    </cofactor>
</comment>
<dbReference type="GO" id="GO:0008295">
    <property type="term" value="P:spermidine biosynthetic process"/>
    <property type="evidence" value="ECO:0007669"/>
    <property type="project" value="UniProtKB-UniRule"/>
</dbReference>
<comment type="similarity">
    <text evidence="4">Belongs to the Orn/Lys/Arg decarboxylase class-II family. SpeA subfamily.</text>
</comment>
<evidence type="ECO:0000313" key="19">
    <source>
        <dbReference type="Proteomes" id="UP000648239"/>
    </source>
</evidence>
<keyword evidence="9 14" id="KW-0663">Pyridoxal phosphate</keyword>
<comment type="caution">
    <text evidence="18">The sequence shown here is derived from an EMBL/GenBank/DDBJ whole genome shotgun (WGS) entry which is preliminary data.</text>
</comment>
<reference evidence="18 19" key="1">
    <citation type="submission" date="2020-08" db="EMBL/GenBank/DDBJ databases">
        <title>Acidobacteriota in marine sediments use diverse sulfur dissimilation pathways.</title>
        <authorList>
            <person name="Wasmund K."/>
        </authorList>
    </citation>
    <scope>NUCLEOTIDE SEQUENCE [LARGE SCALE GENOMIC DNA]</scope>
    <source>
        <strain evidence="18">MAG AM4</strain>
    </source>
</reference>
<dbReference type="GO" id="GO:0006527">
    <property type="term" value="P:L-arginine catabolic process"/>
    <property type="evidence" value="ECO:0007669"/>
    <property type="project" value="InterPro"/>
</dbReference>
<keyword evidence="12 18" id="KW-0456">Lyase</keyword>
<feature type="active site" description="Proton donor" evidence="15">
    <location>
        <position position="506"/>
    </location>
</feature>
<dbReference type="PANTHER" id="PTHR43295:SF9">
    <property type="entry name" value="BIOSYNTHETIC ARGININE DECARBOXYLASE"/>
    <property type="match status" value="1"/>
</dbReference>
<keyword evidence="10" id="KW-0745">Spermidine biosynthesis</keyword>
<dbReference type="Gene3D" id="2.40.37.10">
    <property type="entry name" value="Lyase, Ornithine Decarboxylase, Chain A, domain 1"/>
    <property type="match status" value="1"/>
</dbReference>
<dbReference type="Gene3D" id="1.20.58.930">
    <property type="match status" value="1"/>
</dbReference>
<comment type="cofactor">
    <cofactor evidence="2">
        <name>Mg(2+)</name>
        <dbReference type="ChEBI" id="CHEBI:18420"/>
    </cofactor>
</comment>
<dbReference type="PROSITE" id="PS00879">
    <property type="entry name" value="ODR_DC_2_2"/>
    <property type="match status" value="1"/>
</dbReference>
<dbReference type="EC" id="4.1.1.19" evidence="5 13"/>
<dbReference type="CDD" id="cd06830">
    <property type="entry name" value="PLPDE_III_ADC"/>
    <property type="match status" value="1"/>
</dbReference>
<dbReference type="InterPro" id="IPR009006">
    <property type="entry name" value="Ala_racemase/Decarboxylase_C"/>
</dbReference>
<dbReference type="Pfam" id="PF02784">
    <property type="entry name" value="Orn_Arg_deC_N"/>
    <property type="match status" value="1"/>
</dbReference>
<evidence type="ECO:0000256" key="1">
    <source>
        <dbReference type="ARBA" id="ARBA00001933"/>
    </source>
</evidence>
<dbReference type="GO" id="GO:0046872">
    <property type="term" value="F:metal ion binding"/>
    <property type="evidence" value="ECO:0007669"/>
    <property type="project" value="UniProtKB-KW"/>
</dbReference>
<feature type="domain" description="Arginine decarboxylase helical bundle" evidence="17">
    <location>
        <begin position="376"/>
        <end position="455"/>
    </location>
</feature>
<dbReference type="Gene3D" id="3.20.20.10">
    <property type="entry name" value="Alanine racemase"/>
    <property type="match status" value="1"/>
</dbReference>
<dbReference type="SUPFAM" id="SSF51419">
    <property type="entry name" value="PLP-binding barrel"/>
    <property type="match status" value="1"/>
</dbReference>
<dbReference type="InterPro" id="IPR002985">
    <property type="entry name" value="Arg_decrbxlase"/>
</dbReference>
<keyword evidence="7" id="KW-0210">Decarboxylase</keyword>
<proteinExistence type="inferred from homology"/>
<dbReference type="Proteomes" id="UP000648239">
    <property type="component" value="Unassembled WGS sequence"/>
</dbReference>
<comment type="function">
    <text evidence="3">Catalyzes the biosynthesis of agmatine from arginine.</text>
</comment>
<dbReference type="PANTHER" id="PTHR43295">
    <property type="entry name" value="ARGININE DECARBOXYLASE"/>
    <property type="match status" value="1"/>
</dbReference>
<dbReference type="PIRSF" id="PIRSF001336">
    <property type="entry name" value="Arg_decrbxlase"/>
    <property type="match status" value="1"/>
</dbReference>
<evidence type="ECO:0000256" key="12">
    <source>
        <dbReference type="ARBA" id="ARBA00023239"/>
    </source>
</evidence>
<evidence type="ECO:0000256" key="15">
    <source>
        <dbReference type="PIRSR" id="PIRSR600183-50"/>
    </source>
</evidence>
<name>A0A8J6XRQ0_9BACT</name>
<dbReference type="InterPro" id="IPR029066">
    <property type="entry name" value="PLP-binding_barrel"/>
</dbReference>
<dbReference type="PROSITE" id="PS00878">
    <property type="entry name" value="ODR_DC_2_1"/>
    <property type="match status" value="1"/>
</dbReference>
<accession>A0A8J6XRQ0</accession>
<evidence type="ECO:0000256" key="11">
    <source>
        <dbReference type="ARBA" id="ARBA00023115"/>
    </source>
</evidence>
<sequence length="645" mass="71798">MGKSKLAKTDRYTVEHSRSTYRLNAWGQGYFKVLADGHLAVQPGDEAGGSIDIFNAVQHLRSEGFRTPVLLRFPQLLEAQVRSLVGAFRRAAKEFDYPEPYLPVYPVKVNQQSSVVRGLLEYGRQYGLGLEAGSSAELLGAIGLDIPRGSLLICNGYKDPDYLGTAAMAARLGRNVIVVVEKPFEVDQILEGAPDWDTVPGIGLRVKLQARGSGLWEKSGGFTSKFGLTTLQLIQEISRLKSAGLGEKISLLHFHIGSQITQIRKIKTAVREAARVYAKLRKAGVAIRYLDVGGGLGIDYDGSRTSADGSVNYGIQEYANDVVFGIHEICDEEEVPYPVIVSESGRMLTGYHSILVTDVRGSLSGTDTVKVRLDPEPPQVITNLMEIEEGITVKNYREYYHDALEYRDQMYSLFDHGMLELADKADGETLFWSIADKAMAYARRARYLPEEFSDLKTRLRKKYICNLSVFQSLPDHFALDQLFPVVPVHRLDEEPTALASLVDITCDSDGEVDKFIDLRDIKDALELHELIPGKQYYIGFLLVGAYQDTMGCHHNLFGRVHEAEVLLAEDGSTVFRNLRPGHVARETLGIFGHDPATLTTGVDRILEEMERNGDLAGGERDSILEDYTSRLERYTYLGESVRETS</sequence>
<dbReference type="NCBIfam" id="NF003763">
    <property type="entry name" value="PRK05354.1"/>
    <property type="match status" value="1"/>
</dbReference>
<feature type="domain" description="Orn/DAP/Arg decarboxylase 2 N-terminal" evidence="16">
    <location>
        <begin position="83"/>
        <end position="349"/>
    </location>
</feature>
<evidence type="ECO:0000256" key="10">
    <source>
        <dbReference type="ARBA" id="ARBA00023066"/>
    </source>
</evidence>
<dbReference type="PRINTS" id="PR01180">
    <property type="entry name" value="ARGDCRBXLASE"/>
</dbReference>
<dbReference type="SUPFAM" id="SSF50621">
    <property type="entry name" value="Alanine racemase C-terminal domain-like"/>
    <property type="match status" value="1"/>
</dbReference>
<dbReference type="NCBIfam" id="TIGR01273">
    <property type="entry name" value="speA"/>
    <property type="match status" value="1"/>
</dbReference>
<dbReference type="GO" id="GO:0008792">
    <property type="term" value="F:arginine decarboxylase activity"/>
    <property type="evidence" value="ECO:0007669"/>
    <property type="project" value="UniProtKB-UniRule"/>
</dbReference>
<evidence type="ECO:0000256" key="5">
    <source>
        <dbReference type="ARBA" id="ARBA00012426"/>
    </source>
</evidence>
<evidence type="ECO:0000256" key="6">
    <source>
        <dbReference type="ARBA" id="ARBA00022723"/>
    </source>
</evidence>
<keyword evidence="11" id="KW-0620">Polyamine biosynthesis</keyword>
<dbReference type="InterPro" id="IPR022644">
    <property type="entry name" value="De-COase2_N"/>
</dbReference>
<keyword evidence="8" id="KW-0460">Magnesium</keyword>
<evidence type="ECO:0000256" key="9">
    <source>
        <dbReference type="ARBA" id="ARBA00022898"/>
    </source>
</evidence>
<evidence type="ECO:0000256" key="3">
    <source>
        <dbReference type="ARBA" id="ARBA00002257"/>
    </source>
</evidence>
<evidence type="ECO:0000259" key="16">
    <source>
        <dbReference type="Pfam" id="PF02784"/>
    </source>
</evidence>
<evidence type="ECO:0000256" key="13">
    <source>
        <dbReference type="NCBIfam" id="TIGR01273"/>
    </source>
</evidence>
<gene>
    <name evidence="18" type="primary">speA</name>
    <name evidence="18" type="ORF">IFK94_04295</name>
</gene>
<dbReference type="Pfam" id="PF17810">
    <property type="entry name" value="Arg_decarb_HB"/>
    <property type="match status" value="1"/>
</dbReference>
<organism evidence="18 19">
    <name type="scientific">Candidatus Polarisedimenticola svalbardensis</name>
    <dbReference type="NCBI Taxonomy" id="2886004"/>
    <lineage>
        <taxon>Bacteria</taxon>
        <taxon>Pseudomonadati</taxon>
        <taxon>Acidobacteriota</taxon>
        <taxon>Candidatus Polarisedimenticolia</taxon>
        <taxon>Candidatus Polarisedimenticolales</taxon>
        <taxon>Candidatus Polarisedimenticolaceae</taxon>
        <taxon>Candidatus Polarisedimenticola</taxon>
    </lineage>
</organism>
<dbReference type="InterPro" id="IPR022657">
    <property type="entry name" value="De-COase2_CS"/>
</dbReference>